<name>A0ABR8FKU8_9NOST</name>
<protein>
    <submittedName>
        <fullName evidence="2">Uncharacterized protein</fullName>
    </submittedName>
</protein>
<gene>
    <name evidence="2" type="ORF">H6G59_15725</name>
</gene>
<accession>A0ABR8FKU8</accession>
<reference evidence="2 3" key="1">
    <citation type="journal article" date="2020" name="ISME J.">
        <title>Comparative genomics reveals insights into cyanobacterial evolution and habitat adaptation.</title>
        <authorList>
            <person name="Chen M.Y."/>
            <person name="Teng W.K."/>
            <person name="Zhao L."/>
            <person name="Hu C.X."/>
            <person name="Zhou Y.K."/>
            <person name="Han B.P."/>
            <person name="Song L.R."/>
            <person name="Shu W.S."/>
        </authorList>
    </citation>
    <scope>NUCLEOTIDE SEQUENCE [LARGE SCALE GENOMIC DNA]</scope>
    <source>
        <strain evidence="2 3">FACHB-196</strain>
    </source>
</reference>
<feature type="transmembrane region" description="Helical" evidence="1">
    <location>
        <begin position="16"/>
        <end position="36"/>
    </location>
</feature>
<dbReference type="EMBL" id="JACJST010000014">
    <property type="protein sequence ID" value="MBD2569321.1"/>
    <property type="molecule type" value="Genomic_DNA"/>
</dbReference>
<organism evidence="2 3">
    <name type="scientific">Anabaena lutea FACHB-196</name>
    <dbReference type="NCBI Taxonomy" id="2692881"/>
    <lineage>
        <taxon>Bacteria</taxon>
        <taxon>Bacillati</taxon>
        <taxon>Cyanobacteriota</taxon>
        <taxon>Cyanophyceae</taxon>
        <taxon>Nostocales</taxon>
        <taxon>Nostocaceae</taxon>
        <taxon>Anabaena</taxon>
    </lineage>
</organism>
<dbReference type="Proteomes" id="UP000640531">
    <property type="component" value="Unassembled WGS sequence"/>
</dbReference>
<keyword evidence="1" id="KW-1133">Transmembrane helix</keyword>
<sequence length="51" mass="5463">MQTCYLGAAINTMAGWLYEISGVYLALLGVSIFLALDQNLVVKCSPMPPDA</sequence>
<comment type="caution">
    <text evidence="2">The sequence shown here is derived from an EMBL/GenBank/DDBJ whole genome shotgun (WGS) entry which is preliminary data.</text>
</comment>
<keyword evidence="1" id="KW-0812">Transmembrane</keyword>
<proteinExistence type="predicted"/>
<evidence type="ECO:0000313" key="2">
    <source>
        <dbReference type="EMBL" id="MBD2569321.1"/>
    </source>
</evidence>
<keyword evidence="1" id="KW-0472">Membrane</keyword>
<evidence type="ECO:0000313" key="3">
    <source>
        <dbReference type="Proteomes" id="UP000640531"/>
    </source>
</evidence>
<evidence type="ECO:0000256" key="1">
    <source>
        <dbReference type="SAM" id="Phobius"/>
    </source>
</evidence>
<keyword evidence="3" id="KW-1185">Reference proteome</keyword>